<reference evidence="3 4" key="2">
    <citation type="journal article" date="2015" name="Eukaryot. Cell">
        <title>Asexual propagation of a virulent clone complex in a human and feline outbreak of sporotrichosis.</title>
        <authorList>
            <person name="Teixeira Mde M."/>
            <person name="Rodrigues A.M."/>
            <person name="Tsui C.K."/>
            <person name="de Almeida L.G."/>
            <person name="Van Diepeningen A.D."/>
            <person name="van den Ende B.G."/>
            <person name="Fernandes G.F."/>
            <person name="Kano R."/>
            <person name="Hamelin R.C."/>
            <person name="Lopes-Bezerra L.M."/>
            <person name="Vasconcelos A.T."/>
            <person name="de Hoog S."/>
            <person name="de Camargo Z.P."/>
            <person name="Felipe M.S."/>
        </authorList>
    </citation>
    <scope>NUCLEOTIDE SEQUENCE [LARGE SCALE GENOMIC DNA]</scope>
    <source>
        <strain evidence="3 4">1099-18</strain>
    </source>
</reference>
<comment type="caution">
    <text evidence="3">The sequence shown here is derived from an EMBL/GenBank/DDBJ whole genome shotgun (WGS) entry which is preliminary data.</text>
</comment>
<gene>
    <name evidence="3" type="ORF">SPSK_09956</name>
</gene>
<dbReference type="AlphaFoldDB" id="A0A0F2M6M9"/>
<keyword evidence="2" id="KW-0732">Signal</keyword>
<reference evidence="3 4" key="1">
    <citation type="journal article" date="2014" name="BMC Genomics">
        <title>Comparative genomics of the major fungal agents of human and animal Sporotrichosis: Sporothrix schenckii and Sporothrix brasiliensis.</title>
        <authorList>
            <person name="Teixeira M.M."/>
            <person name="de Almeida L.G."/>
            <person name="Kubitschek-Barreira P."/>
            <person name="Alves F.L."/>
            <person name="Kioshima E.S."/>
            <person name="Abadio A.K."/>
            <person name="Fernandes L."/>
            <person name="Derengowski L.S."/>
            <person name="Ferreira K.S."/>
            <person name="Souza R.C."/>
            <person name="Ruiz J.C."/>
            <person name="de Andrade N.C."/>
            <person name="Paes H.C."/>
            <person name="Nicola A.M."/>
            <person name="Albuquerque P."/>
            <person name="Gerber A.L."/>
            <person name="Martins V.P."/>
            <person name="Peconick L.D."/>
            <person name="Neto A.V."/>
            <person name="Chaucanez C.B."/>
            <person name="Silva P.A."/>
            <person name="Cunha O.L."/>
            <person name="de Oliveira F.F."/>
            <person name="dos Santos T.C."/>
            <person name="Barros A.L."/>
            <person name="Soares M.A."/>
            <person name="de Oliveira L.M."/>
            <person name="Marini M.M."/>
            <person name="Villalobos-Duno H."/>
            <person name="Cunha M.M."/>
            <person name="de Hoog S."/>
            <person name="da Silveira J.F."/>
            <person name="Henrissat B."/>
            <person name="Nino-Vega G.A."/>
            <person name="Cisalpino P.S."/>
            <person name="Mora-Montes H.M."/>
            <person name="Almeida S.R."/>
            <person name="Stajich J.E."/>
            <person name="Lopes-Bezerra L.M."/>
            <person name="Vasconcelos A.T."/>
            <person name="Felipe M.S."/>
        </authorList>
    </citation>
    <scope>NUCLEOTIDE SEQUENCE [LARGE SCALE GENOMIC DNA]</scope>
    <source>
        <strain evidence="3 4">1099-18</strain>
    </source>
</reference>
<feature type="signal peptide" evidence="2">
    <location>
        <begin position="1"/>
        <end position="23"/>
    </location>
</feature>
<dbReference type="Proteomes" id="UP000033710">
    <property type="component" value="Unassembled WGS sequence"/>
</dbReference>
<dbReference type="GeneID" id="27671800"/>
<proteinExistence type="predicted"/>
<evidence type="ECO:0000313" key="3">
    <source>
        <dbReference type="EMBL" id="KJR85277.1"/>
    </source>
</evidence>
<evidence type="ECO:0000313" key="4">
    <source>
        <dbReference type="Proteomes" id="UP000033710"/>
    </source>
</evidence>
<dbReference type="EMBL" id="AXCR01000007">
    <property type="protein sequence ID" value="KJR85277.1"/>
    <property type="molecule type" value="Genomic_DNA"/>
</dbReference>
<evidence type="ECO:0000256" key="2">
    <source>
        <dbReference type="SAM" id="SignalP"/>
    </source>
</evidence>
<feature type="region of interest" description="Disordered" evidence="1">
    <location>
        <begin position="96"/>
        <end position="130"/>
    </location>
</feature>
<feature type="chain" id="PRO_5002454980" description="Secreted protein" evidence="2">
    <location>
        <begin position="24"/>
        <end position="130"/>
    </location>
</feature>
<evidence type="ECO:0000256" key="1">
    <source>
        <dbReference type="SAM" id="MobiDB-lite"/>
    </source>
</evidence>
<dbReference type="VEuPathDB" id="FungiDB:SPSK_09956"/>
<name>A0A0F2M6M9_SPOSC</name>
<dbReference type="RefSeq" id="XP_016587953.1">
    <property type="nucleotide sequence ID" value="XM_016736523.1"/>
</dbReference>
<organism evidence="3 4">
    <name type="scientific">Sporothrix schenckii 1099-18</name>
    <dbReference type="NCBI Taxonomy" id="1397361"/>
    <lineage>
        <taxon>Eukaryota</taxon>
        <taxon>Fungi</taxon>
        <taxon>Dikarya</taxon>
        <taxon>Ascomycota</taxon>
        <taxon>Pezizomycotina</taxon>
        <taxon>Sordariomycetes</taxon>
        <taxon>Sordariomycetidae</taxon>
        <taxon>Ophiostomatales</taxon>
        <taxon>Ophiostomataceae</taxon>
        <taxon>Sporothrix</taxon>
    </lineage>
</organism>
<accession>A0A0F2M6M9</accession>
<sequence length="130" mass="14271">MAPLRLRFLAVKLTVSLLQVVLRIVPEPPGSYFSPHSGARLEQPRKKDSRRQAHGIGTDTTGHDLCRPPIVSFFVCTSSVVPRWFCIYDASVAERTAGDERGGCVDEENENMDGDTTKGNGRNADRPAVC</sequence>
<protein>
    <recommendedName>
        <fullName evidence="5">Secreted protein</fullName>
    </recommendedName>
</protein>
<feature type="region of interest" description="Disordered" evidence="1">
    <location>
        <begin position="33"/>
        <end position="62"/>
    </location>
</feature>
<evidence type="ECO:0008006" key="5">
    <source>
        <dbReference type="Google" id="ProtNLM"/>
    </source>
</evidence>
<dbReference type="KEGG" id="ssck:SPSK_09956"/>